<organism evidence="1">
    <name type="scientific">Spodoptera frugiperda</name>
    <name type="common">Fall armyworm</name>
    <dbReference type="NCBI Taxonomy" id="7108"/>
    <lineage>
        <taxon>Eukaryota</taxon>
        <taxon>Metazoa</taxon>
        <taxon>Ecdysozoa</taxon>
        <taxon>Arthropoda</taxon>
        <taxon>Hexapoda</taxon>
        <taxon>Insecta</taxon>
        <taxon>Pterygota</taxon>
        <taxon>Neoptera</taxon>
        <taxon>Endopterygota</taxon>
        <taxon>Lepidoptera</taxon>
        <taxon>Glossata</taxon>
        <taxon>Ditrysia</taxon>
        <taxon>Noctuoidea</taxon>
        <taxon>Noctuidae</taxon>
        <taxon>Amphipyrinae</taxon>
        <taxon>Spodoptera</taxon>
    </lineage>
</organism>
<name>A0A2H1VTA4_SPOFR</name>
<reference evidence="1" key="1">
    <citation type="submission" date="2016-07" db="EMBL/GenBank/DDBJ databases">
        <authorList>
            <person name="Bretaudeau A."/>
        </authorList>
    </citation>
    <scope>NUCLEOTIDE SEQUENCE</scope>
    <source>
        <strain evidence="1">Rice</strain>
        <tissue evidence="1">Whole body</tissue>
    </source>
</reference>
<dbReference type="EMBL" id="ODYU01004313">
    <property type="protein sequence ID" value="SOQ44053.1"/>
    <property type="molecule type" value="Genomic_DNA"/>
</dbReference>
<protein>
    <submittedName>
        <fullName evidence="1">SFRICE_026491</fullName>
    </submittedName>
</protein>
<sequence>MTHNVYMVGDLGGPLAAAAAYGMFGYLSVNHAETTKWILRKFGIQIGYKSVTEQTNHLMEQSRVLLSRLFFLRVEKHPFSSRALRESGGSLKLLLTKNHSVLTPAFRTGAQATTVRFSRNFLLRTAKLWNELSSAVFPNQYDLQSFKKRAYSFKKKAGNAPVTPLVLRVSMGGADRLPSVNIMEQKKISPPKYKTKYGSLFMTN</sequence>
<accession>A0A2H1VTA4</accession>
<dbReference type="AlphaFoldDB" id="A0A2H1VTA4"/>
<proteinExistence type="predicted"/>
<evidence type="ECO:0000313" key="1">
    <source>
        <dbReference type="EMBL" id="SOQ44053.1"/>
    </source>
</evidence>
<gene>
    <name evidence="1" type="ORF">SFRICE_026491</name>
</gene>